<organism evidence="2 3">
    <name type="scientific">Oopsacas minuta</name>
    <dbReference type="NCBI Taxonomy" id="111878"/>
    <lineage>
        <taxon>Eukaryota</taxon>
        <taxon>Metazoa</taxon>
        <taxon>Porifera</taxon>
        <taxon>Hexactinellida</taxon>
        <taxon>Hexasterophora</taxon>
        <taxon>Lyssacinosida</taxon>
        <taxon>Leucopsacidae</taxon>
        <taxon>Oopsacas</taxon>
    </lineage>
</organism>
<dbReference type="GO" id="GO:0003676">
    <property type="term" value="F:nucleic acid binding"/>
    <property type="evidence" value="ECO:0007669"/>
    <property type="project" value="InterPro"/>
</dbReference>
<reference evidence="2 3" key="1">
    <citation type="journal article" date="2023" name="BMC Biol.">
        <title>The compact genome of the sponge Oopsacas minuta (Hexactinellida) is lacking key metazoan core genes.</title>
        <authorList>
            <person name="Santini S."/>
            <person name="Schenkelaars Q."/>
            <person name="Jourda C."/>
            <person name="Duchesne M."/>
            <person name="Belahbib H."/>
            <person name="Rocher C."/>
            <person name="Selva M."/>
            <person name="Riesgo A."/>
            <person name="Vervoort M."/>
            <person name="Leys S.P."/>
            <person name="Kodjabachian L."/>
            <person name="Le Bivic A."/>
            <person name="Borchiellini C."/>
            <person name="Claverie J.M."/>
            <person name="Renard E."/>
        </authorList>
    </citation>
    <scope>NUCLEOTIDE SEQUENCE [LARGE SCALE GENOMIC DNA]</scope>
    <source>
        <strain evidence="2">SPO-2</strain>
    </source>
</reference>
<keyword evidence="3" id="KW-1185">Reference proteome</keyword>
<dbReference type="PANTHER" id="PTHR37984:SF5">
    <property type="entry name" value="PROTEIN NYNRIN-LIKE"/>
    <property type="match status" value="1"/>
</dbReference>
<dbReference type="SUPFAM" id="SSF53098">
    <property type="entry name" value="Ribonuclease H-like"/>
    <property type="match status" value="1"/>
</dbReference>
<dbReference type="InterPro" id="IPR001584">
    <property type="entry name" value="Integrase_cat-core"/>
</dbReference>
<gene>
    <name evidence="2" type="ORF">LOD99_5666</name>
</gene>
<dbReference type="InterPro" id="IPR012337">
    <property type="entry name" value="RNaseH-like_sf"/>
</dbReference>
<protein>
    <submittedName>
        <fullName evidence="2">KRAB-A domain-containing protein 2-like</fullName>
    </submittedName>
</protein>
<dbReference type="Proteomes" id="UP001165289">
    <property type="component" value="Unassembled WGS sequence"/>
</dbReference>
<dbReference type="PROSITE" id="PS50994">
    <property type="entry name" value="INTEGRASE"/>
    <property type="match status" value="1"/>
</dbReference>
<name>A0AAV7JQF0_9METZ</name>
<evidence type="ECO:0000313" key="2">
    <source>
        <dbReference type="EMBL" id="KAI6651089.1"/>
    </source>
</evidence>
<dbReference type="EMBL" id="JAKMXF010000308">
    <property type="protein sequence ID" value="KAI6651089.1"/>
    <property type="molecule type" value="Genomic_DNA"/>
</dbReference>
<comment type="caution">
    <text evidence="2">The sequence shown here is derived from an EMBL/GenBank/DDBJ whole genome shotgun (WGS) entry which is preliminary data.</text>
</comment>
<evidence type="ECO:0000313" key="3">
    <source>
        <dbReference type="Proteomes" id="UP001165289"/>
    </source>
</evidence>
<evidence type="ECO:0000259" key="1">
    <source>
        <dbReference type="PROSITE" id="PS50994"/>
    </source>
</evidence>
<dbReference type="GO" id="GO:0015074">
    <property type="term" value="P:DNA integration"/>
    <property type="evidence" value="ECO:0007669"/>
    <property type="project" value="InterPro"/>
</dbReference>
<dbReference type="InterPro" id="IPR050951">
    <property type="entry name" value="Retrovirus_Pol_polyprotein"/>
</dbReference>
<dbReference type="AlphaFoldDB" id="A0AAV7JQF0"/>
<sequence length="216" mass="24551">MQTFPNKDYQHILNYQDYFNKFVILRPLKSKRAVEVAEHLIQIFCEHGPSHILHTDNGREFVNKHLFTAAHRLWTSSHLVQGRPRHSQDLGNVERANGDFKKQLLHVSWMWVKRPMSGQATPFSVHFGRTPPDLSVDMLLLSEVLNTLDDEDQLEQVLATRQVTEYAHTPHTPPPPPPPPSPMLLTSLSLQEPTDEIDIAAIATLTDTATTALLFP</sequence>
<dbReference type="Gene3D" id="3.30.420.10">
    <property type="entry name" value="Ribonuclease H-like superfamily/Ribonuclease H"/>
    <property type="match status" value="1"/>
</dbReference>
<accession>A0AAV7JQF0</accession>
<dbReference type="InterPro" id="IPR036397">
    <property type="entry name" value="RNaseH_sf"/>
</dbReference>
<dbReference type="PANTHER" id="PTHR37984">
    <property type="entry name" value="PROTEIN CBG26694"/>
    <property type="match status" value="1"/>
</dbReference>
<proteinExistence type="predicted"/>
<feature type="domain" description="Integrase catalytic" evidence="1">
    <location>
        <begin position="1"/>
        <end position="104"/>
    </location>
</feature>